<dbReference type="NCBIfam" id="TIGR02433">
    <property type="entry name" value="lysidine_TilS_C"/>
    <property type="match status" value="1"/>
</dbReference>
<dbReference type="InterPro" id="IPR012795">
    <property type="entry name" value="tRNA_Ile_lys_synt_N"/>
</dbReference>
<dbReference type="PANTHER" id="PTHR43033:SF1">
    <property type="entry name" value="TRNA(ILE)-LYSIDINE SYNTHASE-RELATED"/>
    <property type="match status" value="1"/>
</dbReference>
<evidence type="ECO:0000256" key="6">
    <source>
        <dbReference type="ARBA" id="ARBA00022840"/>
    </source>
</evidence>
<evidence type="ECO:0000256" key="5">
    <source>
        <dbReference type="ARBA" id="ARBA00022741"/>
    </source>
</evidence>
<dbReference type="PANTHER" id="PTHR43033">
    <property type="entry name" value="TRNA(ILE)-LYSIDINE SYNTHASE-RELATED"/>
    <property type="match status" value="1"/>
</dbReference>
<organism evidence="10 11">
    <name type="scientific">Psychrilyobacter piezotolerans</name>
    <dbReference type="NCBI Taxonomy" id="2293438"/>
    <lineage>
        <taxon>Bacteria</taxon>
        <taxon>Fusobacteriati</taxon>
        <taxon>Fusobacteriota</taxon>
        <taxon>Fusobacteriia</taxon>
        <taxon>Fusobacteriales</taxon>
        <taxon>Fusobacteriaceae</taxon>
        <taxon>Psychrilyobacter</taxon>
    </lineage>
</organism>
<comment type="subcellular location">
    <subcellularLocation>
        <location evidence="1 8">Cytoplasm</location>
    </subcellularLocation>
</comment>
<evidence type="ECO:0000259" key="9">
    <source>
        <dbReference type="SMART" id="SM00977"/>
    </source>
</evidence>
<keyword evidence="3 8" id="KW-0436">Ligase</keyword>
<dbReference type="InterPro" id="IPR012094">
    <property type="entry name" value="tRNA_Ile_lys_synt"/>
</dbReference>
<protein>
    <recommendedName>
        <fullName evidence="8">tRNA(Ile)-lysidine synthase</fullName>
        <ecNumber evidence="8">6.3.4.19</ecNumber>
    </recommendedName>
    <alternativeName>
        <fullName evidence="8">tRNA(Ile)-2-lysyl-cytidine synthase</fullName>
    </alternativeName>
    <alternativeName>
        <fullName evidence="8">tRNA(Ile)-lysidine synthetase</fullName>
    </alternativeName>
</protein>
<dbReference type="InterPro" id="IPR012796">
    <property type="entry name" value="Lysidine-tRNA-synth_C"/>
</dbReference>
<dbReference type="EMBL" id="QUAJ01000002">
    <property type="protein sequence ID" value="REI42885.1"/>
    <property type="molecule type" value="Genomic_DNA"/>
</dbReference>
<name>A0ABX9KK66_9FUSO</name>
<comment type="similarity">
    <text evidence="8">Belongs to the tRNA(Ile)-lysidine synthase family.</text>
</comment>
<evidence type="ECO:0000256" key="8">
    <source>
        <dbReference type="HAMAP-Rule" id="MF_01161"/>
    </source>
</evidence>
<comment type="catalytic activity">
    <reaction evidence="7 8">
        <text>cytidine(34) in tRNA(Ile2) + L-lysine + ATP = lysidine(34) in tRNA(Ile2) + AMP + diphosphate + H(+)</text>
        <dbReference type="Rhea" id="RHEA:43744"/>
        <dbReference type="Rhea" id="RHEA-COMP:10625"/>
        <dbReference type="Rhea" id="RHEA-COMP:10670"/>
        <dbReference type="ChEBI" id="CHEBI:15378"/>
        <dbReference type="ChEBI" id="CHEBI:30616"/>
        <dbReference type="ChEBI" id="CHEBI:32551"/>
        <dbReference type="ChEBI" id="CHEBI:33019"/>
        <dbReference type="ChEBI" id="CHEBI:82748"/>
        <dbReference type="ChEBI" id="CHEBI:83665"/>
        <dbReference type="ChEBI" id="CHEBI:456215"/>
        <dbReference type="EC" id="6.3.4.19"/>
    </reaction>
</comment>
<comment type="function">
    <text evidence="8">Ligates lysine onto the cytidine present at position 34 of the AUA codon-specific tRNA(Ile) that contains the anticodon CAU, in an ATP-dependent manner. Cytidine is converted to lysidine, thus changing the amino acid specificity of the tRNA from methionine to isoleucine.</text>
</comment>
<proteinExistence type="inferred from homology"/>
<keyword evidence="4 8" id="KW-0819">tRNA processing</keyword>
<feature type="domain" description="Lysidine-tRNA(Ile) synthetase C-terminal" evidence="9">
    <location>
        <begin position="368"/>
        <end position="440"/>
    </location>
</feature>
<keyword evidence="5 8" id="KW-0547">Nucleotide-binding</keyword>
<comment type="caution">
    <text evidence="10">The sequence shown here is derived from an EMBL/GenBank/DDBJ whole genome shotgun (WGS) entry which is preliminary data.</text>
</comment>
<evidence type="ECO:0000256" key="7">
    <source>
        <dbReference type="ARBA" id="ARBA00048539"/>
    </source>
</evidence>
<evidence type="ECO:0000256" key="4">
    <source>
        <dbReference type="ARBA" id="ARBA00022694"/>
    </source>
</evidence>
<feature type="binding site" evidence="8">
    <location>
        <begin position="27"/>
        <end position="32"/>
    </location>
    <ligand>
        <name>ATP</name>
        <dbReference type="ChEBI" id="CHEBI:30616"/>
    </ligand>
</feature>
<keyword evidence="6 8" id="KW-0067">ATP-binding</keyword>
<dbReference type="SUPFAM" id="SSF52402">
    <property type="entry name" value="Adenine nucleotide alpha hydrolases-like"/>
    <property type="match status" value="1"/>
</dbReference>
<evidence type="ECO:0000313" key="10">
    <source>
        <dbReference type="EMBL" id="REI42885.1"/>
    </source>
</evidence>
<evidence type="ECO:0000256" key="1">
    <source>
        <dbReference type="ARBA" id="ARBA00004496"/>
    </source>
</evidence>
<accession>A0ABX9KK66</accession>
<gene>
    <name evidence="8 10" type="primary">tilS</name>
    <name evidence="10" type="ORF">DYH56_01690</name>
</gene>
<dbReference type="SUPFAM" id="SSF56037">
    <property type="entry name" value="PheT/TilS domain"/>
    <property type="match status" value="1"/>
</dbReference>
<keyword evidence="2 8" id="KW-0963">Cytoplasm</keyword>
<comment type="domain">
    <text evidence="8">The N-terminal region contains the highly conserved SGGXDS motif, predicted to be a P-loop motif involved in ATP binding.</text>
</comment>
<evidence type="ECO:0000256" key="3">
    <source>
        <dbReference type="ARBA" id="ARBA00022598"/>
    </source>
</evidence>
<dbReference type="EC" id="6.3.4.19" evidence="8"/>
<dbReference type="Pfam" id="PF11734">
    <property type="entry name" value="TilS_C"/>
    <property type="match status" value="1"/>
</dbReference>
<dbReference type="Proteomes" id="UP000263486">
    <property type="component" value="Unassembled WGS sequence"/>
</dbReference>
<keyword evidence="11" id="KW-1185">Reference proteome</keyword>
<dbReference type="Pfam" id="PF01171">
    <property type="entry name" value="ATP_bind_3"/>
    <property type="match status" value="1"/>
</dbReference>
<evidence type="ECO:0000313" key="11">
    <source>
        <dbReference type="Proteomes" id="UP000263486"/>
    </source>
</evidence>
<evidence type="ECO:0000256" key="2">
    <source>
        <dbReference type="ARBA" id="ARBA00022490"/>
    </source>
</evidence>
<dbReference type="NCBIfam" id="TIGR02432">
    <property type="entry name" value="lysidine_TilS_N"/>
    <property type="match status" value="1"/>
</dbReference>
<dbReference type="InterPro" id="IPR014729">
    <property type="entry name" value="Rossmann-like_a/b/a_fold"/>
</dbReference>
<dbReference type="RefSeq" id="WP_114641117.1">
    <property type="nucleotide sequence ID" value="NZ_JAACIO010000002.1"/>
</dbReference>
<dbReference type="CDD" id="cd01992">
    <property type="entry name" value="TilS_N"/>
    <property type="match status" value="1"/>
</dbReference>
<reference evidence="10 11" key="1">
    <citation type="submission" date="2018-08" db="EMBL/GenBank/DDBJ databases">
        <title>Draft genome sequence of Psychrilyobacter sp. strain SD5 isolated from Black Sea water.</title>
        <authorList>
            <person name="Yadav S."/>
            <person name="Villanueva L."/>
            <person name="Damste J.S.S."/>
        </authorList>
    </citation>
    <scope>NUCLEOTIDE SEQUENCE [LARGE SCALE GENOMIC DNA]</scope>
    <source>
        <strain evidence="10 11">SD5</strain>
    </source>
</reference>
<dbReference type="SMART" id="SM00977">
    <property type="entry name" value="TilS_C"/>
    <property type="match status" value="1"/>
</dbReference>
<dbReference type="InterPro" id="IPR011063">
    <property type="entry name" value="TilS/TtcA_N"/>
</dbReference>
<sequence>MDLKKFERLNSEKKLIEYGDRIIIAMSGGPDSVFLYNLLKKIKDKMDLRIYFAHINHGLRGKDSDGDEKFVIKLGESEKVPAYTKKVDIKEYAKLHGLSEEEAGREVRYGFFRELKDRLGATKVALAHNEDDLVETFMFRLIRGTSFKGLEGIPVVREFFIRPVLSYRKEDILKYLDENKIGYCIDKTNFENIYTRNKIRLDLIPSIEKEYNINFKEKIINLISDIGEFNGIINSNLKKYTKNDILDVRELKKEEKFIQRTIISEYLQKFDISVNRNKILEVQKLIYADGSKEIYGNYRYRIKKTYDILEVVEVEKIKFNDQLIEKLTVPGSVLWNNYKISAELINEDQKSKEGKNEFYCKLRKDDILTVRSRKNGDKFYPVGMHGRKRLKDLFIDSKVPKEERDFIPIITNLDEILWVGGIRGDRRFEDLKKNTAKLKIEKIEEVDFGGK</sequence>
<dbReference type="Gene3D" id="3.40.50.620">
    <property type="entry name" value="HUPs"/>
    <property type="match status" value="1"/>
</dbReference>
<dbReference type="HAMAP" id="MF_01161">
    <property type="entry name" value="tRNA_Ile_lys_synt"/>
    <property type="match status" value="1"/>
</dbReference>